<comment type="caution">
    <text evidence="2">The sequence shown here is derived from an EMBL/GenBank/DDBJ whole genome shotgun (WGS) entry which is preliminary data.</text>
</comment>
<dbReference type="Proteomes" id="UP001158076">
    <property type="component" value="Unassembled WGS sequence"/>
</dbReference>
<organism evidence="2 3">
    <name type="scientific">Stutzerimonas stutzeri</name>
    <name type="common">Pseudomonas stutzeri</name>
    <dbReference type="NCBI Taxonomy" id="316"/>
    <lineage>
        <taxon>Bacteria</taxon>
        <taxon>Pseudomonadati</taxon>
        <taxon>Pseudomonadota</taxon>
        <taxon>Gammaproteobacteria</taxon>
        <taxon>Pseudomonadales</taxon>
        <taxon>Pseudomonadaceae</taxon>
        <taxon>Stutzerimonas</taxon>
    </lineage>
</organism>
<evidence type="ECO:0000313" key="3">
    <source>
        <dbReference type="Proteomes" id="UP001158076"/>
    </source>
</evidence>
<dbReference type="PROSITE" id="PS51257">
    <property type="entry name" value="PROKAR_LIPOPROTEIN"/>
    <property type="match status" value="1"/>
</dbReference>
<feature type="region of interest" description="Disordered" evidence="1">
    <location>
        <begin position="19"/>
        <end position="97"/>
    </location>
</feature>
<feature type="compositionally biased region" description="Pro residues" evidence="1">
    <location>
        <begin position="64"/>
        <end position="88"/>
    </location>
</feature>
<dbReference type="AlphaFoldDB" id="A0A4S2BE28"/>
<dbReference type="EMBL" id="JAODZE010000001">
    <property type="protein sequence ID" value="MDH0144947.1"/>
    <property type="molecule type" value="Genomic_DNA"/>
</dbReference>
<evidence type="ECO:0008006" key="4">
    <source>
        <dbReference type="Google" id="ProtNLM"/>
    </source>
</evidence>
<feature type="compositionally biased region" description="Basic and acidic residues" evidence="1">
    <location>
        <begin position="19"/>
        <end position="30"/>
    </location>
</feature>
<evidence type="ECO:0000256" key="1">
    <source>
        <dbReference type="SAM" id="MobiDB-lite"/>
    </source>
</evidence>
<proteinExistence type="predicted"/>
<gene>
    <name evidence="2" type="ORF">N7335_00920</name>
</gene>
<name>A0A4S2BE28_STUST</name>
<accession>A0A4S2BE28</accession>
<reference evidence="2" key="1">
    <citation type="submission" date="2022-09" db="EMBL/GenBank/DDBJ databases">
        <title>Intensive care unit water sources are persistently colonized with multi-drug resistant bacteria and are the site of extensive horizontal gene transfer of antibiotic resistance genes.</title>
        <authorList>
            <person name="Diorio-Toth L."/>
        </authorList>
    </citation>
    <scope>NUCLEOTIDE SEQUENCE</scope>
    <source>
        <strain evidence="2">GD04147</strain>
    </source>
</reference>
<evidence type="ECO:0000313" key="2">
    <source>
        <dbReference type="EMBL" id="MDH0144947.1"/>
    </source>
</evidence>
<protein>
    <recommendedName>
        <fullName evidence="4">Translation initiation factor 2</fullName>
    </recommendedName>
</protein>
<sequence>MPRPPLLLLLLALLGGCEREERPRDAERETPQSQQPAAEPVDEAQAPPDLDIEVAPVEQAAETEPPPVQISIPEPEPQPAARPRPAPAKQPEKPAEVELVEPVLDLRLPEELAEELLPAPSSESIRLLPPLFDAAKPSRSMQIGGRLISGEDDDESLIEGAEIQFEFKR</sequence>
<dbReference type="RefSeq" id="WP_111481685.1">
    <property type="nucleotide sequence ID" value="NZ_JAKCMO010000060.1"/>
</dbReference>